<gene>
    <name evidence="2" type="ORF">EVB03_00955</name>
</gene>
<accession>A0A520MP40</accession>
<dbReference type="Pfam" id="PF04214">
    <property type="entry name" value="DUF411"/>
    <property type="match status" value="1"/>
</dbReference>
<proteinExistence type="predicted"/>
<feature type="signal peptide" evidence="1">
    <location>
        <begin position="1"/>
        <end position="19"/>
    </location>
</feature>
<reference evidence="2 3" key="1">
    <citation type="submission" date="2019-02" db="EMBL/GenBank/DDBJ databases">
        <title>Prokaryotic population dynamics and viral predation in marine succession experiment using metagenomics: the confinement effect.</title>
        <authorList>
            <person name="Haro-Moreno J.M."/>
            <person name="Rodriguez-Valera F."/>
            <person name="Lopez-Perez M."/>
        </authorList>
    </citation>
    <scope>NUCLEOTIDE SEQUENCE [LARGE SCALE GENOMIC DNA]</scope>
    <source>
        <strain evidence="2">MED-G170</strain>
    </source>
</reference>
<dbReference type="AlphaFoldDB" id="A0A520MP40"/>
<dbReference type="Proteomes" id="UP000315889">
    <property type="component" value="Unassembled WGS sequence"/>
</dbReference>
<evidence type="ECO:0000313" key="3">
    <source>
        <dbReference type="Proteomes" id="UP000315889"/>
    </source>
</evidence>
<dbReference type="EMBL" id="SHBP01000001">
    <property type="protein sequence ID" value="RZO22960.1"/>
    <property type="molecule type" value="Genomic_DNA"/>
</dbReference>
<sequence length="170" mass="18684">MKFLLTPLFFALAFCTAFANATDNHGIQPSLTASEHSAVGKALSLSVFKSPTCGCCQKWIDHIEHSGFRAVAHDTDRLNQVKTERGILPQYQSCHTSVSKDGFVFEGHIPATIVKRFLDNPPTDAIGLAVPGMPMGSPGMEMGNMRDNYNVLILRNDGSSDIYEQIIRNR</sequence>
<evidence type="ECO:0000256" key="1">
    <source>
        <dbReference type="SAM" id="SignalP"/>
    </source>
</evidence>
<keyword evidence="1" id="KW-0732">Signal</keyword>
<comment type="caution">
    <text evidence="2">The sequence shown here is derived from an EMBL/GenBank/DDBJ whole genome shotgun (WGS) entry which is preliminary data.</text>
</comment>
<dbReference type="InterPro" id="IPR007332">
    <property type="entry name" value="DUF411"/>
</dbReference>
<name>A0A520MP40_9GAMM</name>
<organism evidence="2 3">
    <name type="scientific">SAR92 clade bacterium</name>
    <dbReference type="NCBI Taxonomy" id="2315479"/>
    <lineage>
        <taxon>Bacteria</taxon>
        <taxon>Pseudomonadati</taxon>
        <taxon>Pseudomonadota</taxon>
        <taxon>Gammaproteobacteria</taxon>
        <taxon>Cellvibrionales</taxon>
        <taxon>Porticoccaceae</taxon>
        <taxon>SAR92 clade</taxon>
    </lineage>
</organism>
<feature type="chain" id="PRO_5022043900" evidence="1">
    <location>
        <begin position="20"/>
        <end position="170"/>
    </location>
</feature>
<protein>
    <submittedName>
        <fullName evidence="2">DUF411 domain-containing protein</fullName>
    </submittedName>
</protein>
<evidence type="ECO:0000313" key="2">
    <source>
        <dbReference type="EMBL" id="RZO22960.1"/>
    </source>
</evidence>